<organism evidence="1 2">
    <name type="scientific">Sulfobacillus thermosulfidooxidans (strain DSM 9293 / VKM B-1269 / AT-1)</name>
    <dbReference type="NCBI Taxonomy" id="929705"/>
    <lineage>
        <taxon>Bacteria</taxon>
        <taxon>Bacillati</taxon>
        <taxon>Bacillota</taxon>
        <taxon>Clostridia</taxon>
        <taxon>Eubacteriales</taxon>
        <taxon>Clostridiales Family XVII. Incertae Sedis</taxon>
        <taxon>Sulfobacillus</taxon>
    </lineage>
</organism>
<accession>A0A1W1WPA6</accession>
<dbReference type="AlphaFoldDB" id="A0A1W1WPA6"/>
<proteinExistence type="predicted"/>
<gene>
    <name evidence="1" type="ORF">SAMN00768000_3610</name>
</gene>
<evidence type="ECO:0000313" key="1">
    <source>
        <dbReference type="EMBL" id="SMC08039.1"/>
    </source>
</evidence>
<dbReference type="EMBL" id="FWWY01000002">
    <property type="protein sequence ID" value="SMC08039.1"/>
    <property type="molecule type" value="Genomic_DNA"/>
</dbReference>
<keyword evidence="2" id="KW-1185">Reference proteome</keyword>
<dbReference type="Proteomes" id="UP000192660">
    <property type="component" value="Unassembled WGS sequence"/>
</dbReference>
<protein>
    <submittedName>
        <fullName evidence="1">Uncharacterized protein</fullName>
    </submittedName>
</protein>
<dbReference type="RefSeq" id="WP_084662073.1">
    <property type="nucleotide sequence ID" value="NZ_FWWY01000002.1"/>
</dbReference>
<name>A0A1W1WPA6_SULTA</name>
<sequence>MIPEDTLNRWQALYDDTTPGPWRVRCTGVQMDSTCSHWHVESASVREWPDYRIFPPMSQPYRVDNARFAVAAHEAFPALIAEVRRYQHLVRDIQTVLDNADSVVPVEDQIRDLLKETEEPDE</sequence>
<evidence type="ECO:0000313" key="2">
    <source>
        <dbReference type="Proteomes" id="UP000192660"/>
    </source>
</evidence>
<reference evidence="2" key="1">
    <citation type="submission" date="2017-04" db="EMBL/GenBank/DDBJ databases">
        <authorList>
            <person name="Varghese N."/>
            <person name="Submissions S."/>
        </authorList>
    </citation>
    <scope>NUCLEOTIDE SEQUENCE [LARGE SCALE GENOMIC DNA]</scope>
    <source>
        <strain evidence="2">DSM 9293</strain>
    </source>
</reference>